<dbReference type="Proteomes" id="UP001652641">
    <property type="component" value="Chromosome 14"/>
</dbReference>
<protein>
    <submittedName>
        <fullName evidence="5">Ankyrin repeat domain-containing protein 31 isoform X4</fullName>
    </submittedName>
</protein>
<feature type="repeat" description="ANK" evidence="1">
    <location>
        <begin position="580"/>
        <end position="612"/>
    </location>
</feature>
<feature type="compositionally biased region" description="Basic and acidic residues" evidence="2">
    <location>
        <begin position="147"/>
        <end position="157"/>
    </location>
</feature>
<dbReference type="InterPro" id="IPR042334">
    <property type="entry name" value="ANKRD31"/>
</dbReference>
<feature type="region of interest" description="Disordered" evidence="2">
    <location>
        <begin position="847"/>
        <end position="870"/>
    </location>
</feature>
<name>A0ABM4YS11_VULVU</name>
<dbReference type="Pfam" id="PF18755">
    <property type="entry name" value="RAMA"/>
    <property type="match status" value="1"/>
</dbReference>
<feature type="region of interest" description="Disordered" evidence="2">
    <location>
        <begin position="1019"/>
        <end position="1102"/>
    </location>
</feature>
<feature type="region of interest" description="Disordered" evidence="2">
    <location>
        <begin position="929"/>
        <end position="952"/>
    </location>
</feature>
<dbReference type="RefSeq" id="XP_072593077.1">
    <property type="nucleotide sequence ID" value="XM_072736976.1"/>
</dbReference>
<evidence type="ECO:0000313" key="4">
    <source>
        <dbReference type="Proteomes" id="UP001652641"/>
    </source>
</evidence>
<feature type="region of interest" description="Disordered" evidence="2">
    <location>
        <begin position="971"/>
        <end position="991"/>
    </location>
</feature>
<dbReference type="InterPro" id="IPR036770">
    <property type="entry name" value="Ankyrin_rpt-contain_sf"/>
</dbReference>
<feature type="repeat" description="ANK" evidence="1">
    <location>
        <begin position="547"/>
        <end position="579"/>
    </location>
</feature>
<feature type="compositionally biased region" description="Polar residues" evidence="2">
    <location>
        <begin position="1035"/>
        <end position="1065"/>
    </location>
</feature>
<dbReference type="PROSITE" id="PS50088">
    <property type="entry name" value="ANK_REPEAT"/>
    <property type="match status" value="4"/>
</dbReference>
<dbReference type="PANTHER" id="PTHR24176">
    <property type="entry name" value="ANKYRIN REPEAT DOMAIN-CONTAINING PROTEIN 31-RELATED"/>
    <property type="match status" value="1"/>
</dbReference>
<sequence length="1261" mass="140381">MEAGGQAADYDSDETVIDGSVTESDPEEEELPWRRLLFDQDTSLRSEYSLHPYRSGMCKGTSSPEIQLGFKLRENPREQMSKNKIMPLSETALLQQPQDEMEQNQALFQNRKSFPLFTVSFSQAKLSLNHQSIQGPEAENSEILPNPEKELSTDRNSPEISFLSGTATKVSDVMVVKEKSLVEPKEILAVPNKFSESGKEAPLTMNSEETQDEESSLKTFVSALEKLLTSPEITQEERLFEIMSDFESKELTNPLSNSPSSTSVSLTCHRDLLENAKDDGLPAELLAALNTLSEGNMEPICHREEGGSSLSAGNEYLGGEPKMSQTSEDCTQITEVNSESLCSAPFFEQDSKVGELQDEHLSPQCVNSSTLGDPNPFGLQTLVHQNVPSCDPLNNKGNSNSVENKSDQDIPCVLRRSSRLKGRDAKHIDDMYKMPEKILPKILVCEDQTTNKSSTKNFRMQDPALKIQGKGKNMYSTRLKNREQIRRNQKLAGKKEKMKMDKISLSRINRRNIFGENLLYQAALHNDVDLIHCYITKGGNVNQPSYAGWTALHEASVGGFYQAASELLKGGAHVNIKGMYQITPLHDAVINGHYKVAELLLLNGADPLLRSDNGKCALDEAKDSCMKRLLEKYVPKYQKHYLTSETKTAGINKRRARGESRLHLAARRRTLSLVKAPIESGADVNLKDNAGWTPLHKASTKRSNDKIVELLKAGANVNCEKLDGILPLHDAAANNHLKHQAISAILQDIEEKQGNLLEFEIRTPEDAEQCIEKMLEIKEIMDYVLAKQKAERDDLAKKYRVSIESFKQGVLREQLANLATRQKSLLVVAKKQKKITQKIQNYKNITSLSGPSLRKPPSSSEISSEKDSQDLISLENSLQPQSGSLSLVSLTCGSMQETPLSPETWNSSPNTNTCVNSETVRREFSGNELNSKQNVNDGTFDGSPKSRRADGTKIKLPSQPVALIAQREYSQRGNDLTEPPAPEREPCNHPSAVTNTLNIAATTSILARNDAHPSAVVCDQAPTSCDPKRGKRKIASQQPSRGTLESLTHQGTDVLGSNTGHQTKSYPKKPAFTVRRANDSHSSSHSERGRQHIIKKPVNSSTAPRKKCMQIKDLILLGRINPGKDILEFKTQETTHKASVLLSGKIKVENGQIYQNPVTWLKDLLGGNSYVTWNYAWSKVTYLGKELLKYVSEEVPVSAEPNVVLQQHQPCLPGTSRESMQSIPPYLQINEVLLISDQEFLPCHIMDQHWKFYVECEELTF</sequence>
<dbReference type="InterPro" id="IPR002110">
    <property type="entry name" value="Ankyrin_rpt"/>
</dbReference>
<organism evidence="4 5">
    <name type="scientific">Vulpes vulpes</name>
    <name type="common">Red fox</name>
    <dbReference type="NCBI Taxonomy" id="9627"/>
    <lineage>
        <taxon>Eukaryota</taxon>
        <taxon>Metazoa</taxon>
        <taxon>Chordata</taxon>
        <taxon>Craniata</taxon>
        <taxon>Vertebrata</taxon>
        <taxon>Euteleostomi</taxon>
        <taxon>Mammalia</taxon>
        <taxon>Eutheria</taxon>
        <taxon>Laurasiatheria</taxon>
        <taxon>Carnivora</taxon>
        <taxon>Caniformia</taxon>
        <taxon>Canidae</taxon>
        <taxon>Vulpes</taxon>
    </lineage>
</organism>
<proteinExistence type="predicted"/>
<evidence type="ECO:0000313" key="5">
    <source>
        <dbReference type="RefSeq" id="XP_072593077.1"/>
    </source>
</evidence>
<feature type="domain" description="RAMA" evidence="3">
    <location>
        <begin position="1094"/>
        <end position="1192"/>
    </location>
</feature>
<feature type="region of interest" description="Disordered" evidence="2">
    <location>
        <begin position="132"/>
        <end position="157"/>
    </location>
</feature>
<reference evidence="5" key="1">
    <citation type="submission" date="2025-08" db="UniProtKB">
        <authorList>
            <consortium name="RefSeq"/>
        </authorList>
    </citation>
    <scope>IDENTIFICATION</scope>
    <source>
        <tissue evidence="5">Cell line</tissue>
    </source>
</reference>
<evidence type="ECO:0000256" key="1">
    <source>
        <dbReference type="PROSITE-ProRule" id="PRU00023"/>
    </source>
</evidence>
<dbReference type="SUPFAM" id="SSF48403">
    <property type="entry name" value="Ankyrin repeat"/>
    <property type="match status" value="1"/>
</dbReference>
<evidence type="ECO:0000259" key="3">
    <source>
        <dbReference type="Pfam" id="PF18755"/>
    </source>
</evidence>
<dbReference type="Gene3D" id="1.25.40.20">
    <property type="entry name" value="Ankyrin repeat-containing domain"/>
    <property type="match status" value="2"/>
</dbReference>
<keyword evidence="1" id="KW-0040">ANK repeat</keyword>
<dbReference type="SMART" id="SM00248">
    <property type="entry name" value="ANK"/>
    <property type="match status" value="5"/>
</dbReference>
<dbReference type="PANTHER" id="PTHR24176:SF14">
    <property type="entry name" value="ANKYRIN REPEAT DOMAIN-CONTAINING PROTEIN 31"/>
    <property type="match status" value="1"/>
</dbReference>
<accession>A0ABM4YS11</accession>
<feature type="compositionally biased region" description="Basic and acidic residues" evidence="2">
    <location>
        <begin position="1076"/>
        <end position="1090"/>
    </location>
</feature>
<feature type="repeat" description="ANK" evidence="1">
    <location>
        <begin position="690"/>
        <end position="722"/>
    </location>
</feature>
<feature type="repeat" description="ANK" evidence="1">
    <location>
        <begin position="657"/>
        <end position="689"/>
    </location>
</feature>
<keyword evidence="4" id="KW-1185">Reference proteome</keyword>
<dbReference type="GeneID" id="112919756"/>
<dbReference type="PROSITE" id="PS50297">
    <property type="entry name" value="ANK_REP_REGION"/>
    <property type="match status" value="4"/>
</dbReference>
<evidence type="ECO:0000256" key="2">
    <source>
        <dbReference type="SAM" id="MobiDB-lite"/>
    </source>
</evidence>
<dbReference type="InterPro" id="IPR040843">
    <property type="entry name" value="RAMA"/>
</dbReference>
<feature type="region of interest" description="Disordered" evidence="2">
    <location>
        <begin position="1"/>
        <end position="34"/>
    </location>
</feature>
<gene>
    <name evidence="5" type="primary">ANKRD31</name>
</gene>
<dbReference type="Pfam" id="PF12796">
    <property type="entry name" value="Ank_2"/>
    <property type="match status" value="2"/>
</dbReference>